<dbReference type="Proteomes" id="UP000821853">
    <property type="component" value="Unassembled WGS sequence"/>
</dbReference>
<comment type="caution">
    <text evidence="1">The sequence shown here is derived from an EMBL/GenBank/DDBJ whole genome shotgun (WGS) entry which is preliminary data.</text>
</comment>
<sequence length="82" mass="8684">MWQSTTATFSENKARRKTATPHELLYAAVAPMDASLPFLSEAIADDASSDMASSVFGSDIPDTMIISDREGACSNLGLDGNL</sequence>
<dbReference type="VEuPathDB" id="VectorBase:HLOH_043935"/>
<dbReference type="AlphaFoldDB" id="A0A9J6H5S6"/>
<reference evidence="1 2" key="1">
    <citation type="journal article" date="2020" name="Cell">
        <title>Large-Scale Comparative Analyses of Tick Genomes Elucidate Their Genetic Diversity and Vector Capacities.</title>
        <authorList>
            <consortium name="Tick Genome and Microbiome Consortium (TIGMIC)"/>
            <person name="Jia N."/>
            <person name="Wang J."/>
            <person name="Shi W."/>
            <person name="Du L."/>
            <person name="Sun Y."/>
            <person name="Zhan W."/>
            <person name="Jiang J.F."/>
            <person name="Wang Q."/>
            <person name="Zhang B."/>
            <person name="Ji P."/>
            <person name="Bell-Sakyi L."/>
            <person name="Cui X.M."/>
            <person name="Yuan T.T."/>
            <person name="Jiang B.G."/>
            <person name="Yang W.F."/>
            <person name="Lam T.T."/>
            <person name="Chang Q.C."/>
            <person name="Ding S.J."/>
            <person name="Wang X.J."/>
            <person name="Zhu J.G."/>
            <person name="Ruan X.D."/>
            <person name="Zhao L."/>
            <person name="Wei J.T."/>
            <person name="Ye R.Z."/>
            <person name="Que T.C."/>
            <person name="Du C.H."/>
            <person name="Zhou Y.H."/>
            <person name="Cheng J.X."/>
            <person name="Dai P.F."/>
            <person name="Guo W.B."/>
            <person name="Han X.H."/>
            <person name="Huang E.J."/>
            <person name="Li L.F."/>
            <person name="Wei W."/>
            <person name="Gao Y.C."/>
            <person name="Liu J.Z."/>
            <person name="Shao H.Z."/>
            <person name="Wang X."/>
            <person name="Wang C.C."/>
            <person name="Yang T.C."/>
            <person name="Huo Q.B."/>
            <person name="Li W."/>
            <person name="Chen H.Y."/>
            <person name="Chen S.E."/>
            <person name="Zhou L.G."/>
            <person name="Ni X.B."/>
            <person name="Tian J.H."/>
            <person name="Sheng Y."/>
            <person name="Liu T."/>
            <person name="Pan Y.S."/>
            <person name="Xia L.Y."/>
            <person name="Li J."/>
            <person name="Zhao F."/>
            <person name="Cao W.C."/>
        </authorList>
    </citation>
    <scope>NUCLEOTIDE SEQUENCE [LARGE SCALE GENOMIC DNA]</scope>
    <source>
        <strain evidence="1">HaeL-2018</strain>
    </source>
</reference>
<evidence type="ECO:0000313" key="2">
    <source>
        <dbReference type="Proteomes" id="UP000821853"/>
    </source>
</evidence>
<accession>A0A9J6H5S6</accession>
<evidence type="ECO:0000313" key="1">
    <source>
        <dbReference type="EMBL" id="KAH9383027.1"/>
    </source>
</evidence>
<protein>
    <submittedName>
        <fullName evidence="1">Uncharacterized protein</fullName>
    </submittedName>
</protein>
<keyword evidence="2" id="KW-1185">Reference proteome</keyword>
<dbReference type="EMBL" id="JABSTR010000935">
    <property type="protein sequence ID" value="KAH9383027.1"/>
    <property type="molecule type" value="Genomic_DNA"/>
</dbReference>
<organism evidence="1 2">
    <name type="scientific">Haemaphysalis longicornis</name>
    <name type="common">Bush tick</name>
    <dbReference type="NCBI Taxonomy" id="44386"/>
    <lineage>
        <taxon>Eukaryota</taxon>
        <taxon>Metazoa</taxon>
        <taxon>Ecdysozoa</taxon>
        <taxon>Arthropoda</taxon>
        <taxon>Chelicerata</taxon>
        <taxon>Arachnida</taxon>
        <taxon>Acari</taxon>
        <taxon>Parasitiformes</taxon>
        <taxon>Ixodida</taxon>
        <taxon>Ixodoidea</taxon>
        <taxon>Ixodidae</taxon>
        <taxon>Haemaphysalinae</taxon>
        <taxon>Haemaphysalis</taxon>
    </lineage>
</organism>
<gene>
    <name evidence="1" type="ORF">HPB48_023686</name>
</gene>
<name>A0A9J6H5S6_HAELO</name>
<proteinExistence type="predicted"/>